<reference evidence="5" key="1">
    <citation type="submission" date="2021-02" db="EMBL/GenBank/DDBJ databases">
        <authorList>
            <person name="Dougan E. K."/>
            <person name="Rhodes N."/>
            <person name="Thang M."/>
            <person name="Chan C."/>
        </authorList>
    </citation>
    <scope>NUCLEOTIDE SEQUENCE</scope>
</reference>
<keyword evidence="6" id="KW-1185">Reference proteome</keyword>
<evidence type="ECO:0000313" key="5">
    <source>
        <dbReference type="EMBL" id="CAE7650870.1"/>
    </source>
</evidence>
<dbReference type="GO" id="GO:0004114">
    <property type="term" value="F:3',5'-cyclic-nucleotide phosphodiesterase activity"/>
    <property type="evidence" value="ECO:0007669"/>
    <property type="project" value="InterPro"/>
</dbReference>
<dbReference type="PANTHER" id="PTHR11347">
    <property type="entry name" value="CYCLIC NUCLEOTIDE PHOSPHODIESTERASE"/>
    <property type="match status" value="1"/>
</dbReference>
<dbReference type="Gene3D" id="3.30.450.40">
    <property type="match status" value="1"/>
</dbReference>
<organism evidence="5 6">
    <name type="scientific">Symbiodinium necroappetens</name>
    <dbReference type="NCBI Taxonomy" id="1628268"/>
    <lineage>
        <taxon>Eukaryota</taxon>
        <taxon>Sar</taxon>
        <taxon>Alveolata</taxon>
        <taxon>Dinophyceae</taxon>
        <taxon>Suessiales</taxon>
        <taxon>Symbiodiniaceae</taxon>
        <taxon>Symbiodinium</taxon>
    </lineage>
</organism>
<feature type="domain" description="PDEase" evidence="4">
    <location>
        <begin position="661"/>
        <end position="775"/>
    </location>
</feature>
<evidence type="ECO:0000256" key="1">
    <source>
        <dbReference type="ARBA" id="ARBA00022723"/>
    </source>
</evidence>
<dbReference type="EMBL" id="CAJNJA010030964">
    <property type="protein sequence ID" value="CAE7650870.1"/>
    <property type="molecule type" value="Genomic_DNA"/>
</dbReference>
<dbReference type="PROSITE" id="PS51845">
    <property type="entry name" value="PDEASE_I_2"/>
    <property type="match status" value="1"/>
</dbReference>
<keyword evidence="1" id="KW-0479">Metal-binding</keyword>
<evidence type="ECO:0000256" key="3">
    <source>
        <dbReference type="SAM" id="MobiDB-lite"/>
    </source>
</evidence>
<dbReference type="AlphaFoldDB" id="A0A812VZ71"/>
<dbReference type="GO" id="GO:0046872">
    <property type="term" value="F:metal ion binding"/>
    <property type="evidence" value="ECO:0007669"/>
    <property type="project" value="UniProtKB-KW"/>
</dbReference>
<name>A0A812VZ71_9DINO</name>
<dbReference type="Gene3D" id="1.10.1300.10">
    <property type="entry name" value="3'5'-cyclic nucleotide phosphodiesterase, catalytic domain"/>
    <property type="match status" value="1"/>
</dbReference>
<feature type="region of interest" description="Disordered" evidence="3">
    <location>
        <begin position="608"/>
        <end position="632"/>
    </location>
</feature>
<accession>A0A812VZ71</accession>
<keyword evidence="2" id="KW-0378">Hydrolase</keyword>
<dbReference type="CDD" id="cd22981">
    <property type="entry name" value="DD_TbAK-like"/>
    <property type="match status" value="1"/>
</dbReference>
<proteinExistence type="predicted"/>
<dbReference type="Proteomes" id="UP000601435">
    <property type="component" value="Unassembled WGS sequence"/>
</dbReference>
<evidence type="ECO:0000313" key="6">
    <source>
        <dbReference type="Proteomes" id="UP000601435"/>
    </source>
</evidence>
<evidence type="ECO:0000256" key="2">
    <source>
        <dbReference type="ARBA" id="ARBA00022801"/>
    </source>
</evidence>
<dbReference type="SUPFAM" id="SSF109604">
    <property type="entry name" value="HD-domain/PDEase-like"/>
    <property type="match status" value="1"/>
</dbReference>
<dbReference type="InterPro" id="IPR036971">
    <property type="entry name" value="PDEase_catalytic_dom_sf"/>
</dbReference>
<dbReference type="InterPro" id="IPR002073">
    <property type="entry name" value="PDEase_catalytic_dom"/>
</dbReference>
<dbReference type="InterPro" id="IPR029016">
    <property type="entry name" value="GAF-like_dom_sf"/>
</dbReference>
<dbReference type="OrthoDB" id="436118at2759"/>
<dbReference type="GO" id="GO:0007165">
    <property type="term" value="P:signal transduction"/>
    <property type="evidence" value="ECO:0007669"/>
    <property type="project" value="InterPro"/>
</dbReference>
<sequence length="775" mass="83580">MASLESSGHFDQDAHVRMAMKYLEEKKVKTLLRDLTQSLLLAQPADPRSYILEELRSETSGPSGSSPSTNACAFLKSSRSSARDAVRELLRSAKDGLGVQAVSFFSAPKGRGRSVLGLGDAQQLSGDAFILVDSSDGRSPGEAGSSVVAECLGSALASESGAAADTCVAWPVRSAQGVEGVLLAELNLPAEVSEKLSSLQLYALLLEERLNCIHWEAEARRSAAVVESLLQGVEVLAKPSEEWRESNIQSAAEVPKEVLRGGIELPVASVWEADDRLGSFVKVGGAEGRNSPSALTTEAFRLSSEDAARVICAEGSWDGSGSKPTSSREICIVLHGIGKPTVLDFSDDPSSKAVEPLRLDHFDIVAAESLCASSLRAALQAQSMISELTKRKHSAEQMQSLVSELSMTASTTDLVCSIEKAVQAVTQASKCMVFFIDDDEAWAPPTATVPEPARMVLDVGLPGRIAMLAKERSEPLGALIYNDPATCPYWDDVEFGVDQKASVMVAPIMSAGKDLKPLGLIVASAKMARSKEGDLLSKLWGPISVDFTQQDADFLEWLASAASSHLDRLSLDVMWTRALLEREGGEGAAQDESEDLLVSEYYTEEAMATRSRARTDGSTGRTGSKASGHGRSVGRVNTVHKFMGHVATALDFTSSKGMLALVQEVEKTCIRDLAAEPHVDVSQWEIDYWVLTSHEQFVLLVTAIRQLDIFDHLSIDDGVLMRFFQAVKNTYRSVPFHNFHHAMSTTHYASKMAKQVADLSAYLTYPELFALVVAS</sequence>
<evidence type="ECO:0000259" key="4">
    <source>
        <dbReference type="PROSITE" id="PS51845"/>
    </source>
</evidence>
<dbReference type="SUPFAM" id="SSF55781">
    <property type="entry name" value="GAF domain-like"/>
    <property type="match status" value="1"/>
</dbReference>
<feature type="compositionally biased region" description="Polar residues" evidence="3">
    <location>
        <begin position="616"/>
        <end position="625"/>
    </location>
</feature>
<comment type="caution">
    <text evidence="5">The sequence shown here is derived from an EMBL/GenBank/DDBJ whole genome shotgun (WGS) entry which is preliminary data.</text>
</comment>
<gene>
    <name evidence="5" type="primary">dnc</name>
    <name evidence="5" type="ORF">SNEC2469_LOCUS18408</name>
</gene>
<protein>
    <submittedName>
        <fullName evidence="5">Dnc protein</fullName>
    </submittedName>
</protein>